<dbReference type="EMBL" id="FOXU01000004">
    <property type="protein sequence ID" value="SFQ52822.1"/>
    <property type="molecule type" value="Genomic_DNA"/>
</dbReference>
<keyword evidence="2" id="KW-1185">Reference proteome</keyword>
<organism evidence="1 2">
    <name type="scientific">Psychrobacillus psychrotolerans</name>
    <dbReference type="NCBI Taxonomy" id="126156"/>
    <lineage>
        <taxon>Bacteria</taxon>
        <taxon>Bacillati</taxon>
        <taxon>Bacillota</taxon>
        <taxon>Bacilli</taxon>
        <taxon>Bacillales</taxon>
        <taxon>Bacillaceae</taxon>
        <taxon>Psychrobacillus</taxon>
    </lineage>
</organism>
<dbReference type="OrthoDB" id="2455953at2"/>
<sequence length="69" mass="8025">MRNTGELKKYKFYLKFKGGNNLIFETNTDIRTAERNKVDGGIFVETENSYTINLAQLEKLNVKILHENT</sequence>
<reference evidence="2" key="1">
    <citation type="submission" date="2016-10" db="EMBL/GenBank/DDBJ databases">
        <authorList>
            <person name="Varghese N."/>
            <person name="Submissions S."/>
        </authorList>
    </citation>
    <scope>NUCLEOTIDE SEQUENCE [LARGE SCALE GENOMIC DNA]</scope>
    <source>
        <strain evidence="2">DSM 11706</strain>
    </source>
</reference>
<dbReference type="RefSeq" id="WP_093537227.1">
    <property type="nucleotide sequence ID" value="NZ_CP183885.1"/>
</dbReference>
<name>A0A1I5Z8N2_9BACI</name>
<evidence type="ECO:0000313" key="2">
    <source>
        <dbReference type="Proteomes" id="UP000198734"/>
    </source>
</evidence>
<dbReference type="Proteomes" id="UP000198734">
    <property type="component" value="Unassembled WGS sequence"/>
</dbReference>
<gene>
    <name evidence="1" type="ORF">SAMN05421670_2505</name>
</gene>
<proteinExistence type="predicted"/>
<protein>
    <submittedName>
        <fullName evidence="1">Uncharacterized protein</fullName>
    </submittedName>
</protein>
<accession>A0A1I5Z8N2</accession>
<dbReference type="AlphaFoldDB" id="A0A1I5Z8N2"/>
<evidence type="ECO:0000313" key="1">
    <source>
        <dbReference type="EMBL" id="SFQ52822.1"/>
    </source>
</evidence>